<gene>
    <name evidence="1" type="ORF">BCF44_13659</name>
</gene>
<protein>
    <submittedName>
        <fullName evidence="1">Uncharacterized protein</fullName>
    </submittedName>
</protein>
<comment type="caution">
    <text evidence="1">The sequence shown here is derived from an EMBL/GenBank/DDBJ whole genome shotgun (WGS) entry which is preliminary data.</text>
</comment>
<dbReference type="Proteomes" id="UP000256269">
    <property type="component" value="Unassembled WGS sequence"/>
</dbReference>
<reference evidence="1 2" key="1">
    <citation type="submission" date="2018-08" db="EMBL/GenBank/DDBJ databases">
        <title>Genomic Encyclopedia of Archaeal and Bacterial Type Strains, Phase II (KMG-II): from individual species to whole genera.</title>
        <authorList>
            <person name="Goeker M."/>
        </authorList>
    </citation>
    <scope>NUCLEOTIDE SEQUENCE [LARGE SCALE GENOMIC DNA]</scope>
    <source>
        <strain evidence="1 2">DSM 45791</strain>
    </source>
</reference>
<dbReference type="RefSeq" id="WP_116182159.1">
    <property type="nucleotide sequence ID" value="NZ_CP144379.1"/>
</dbReference>
<dbReference type="EMBL" id="QUNO01000036">
    <property type="protein sequence ID" value="REH18304.1"/>
    <property type="molecule type" value="Genomic_DNA"/>
</dbReference>
<evidence type="ECO:0000313" key="1">
    <source>
        <dbReference type="EMBL" id="REH18304.1"/>
    </source>
</evidence>
<accession>A0A3E0G8A9</accession>
<name>A0A3E0G8A9_9PSEU</name>
<dbReference type="AlphaFoldDB" id="A0A3E0G8A9"/>
<proteinExistence type="predicted"/>
<keyword evidence="2" id="KW-1185">Reference proteome</keyword>
<sequence>MSADYVRRYYGVPARRGGRVEFDGRPGVITSCPGAYVRVRLDGQHRSVPAHPAWRMRYLDSDPATSQAGGGRTP</sequence>
<evidence type="ECO:0000313" key="2">
    <source>
        <dbReference type="Proteomes" id="UP000256269"/>
    </source>
</evidence>
<organism evidence="1 2">
    <name type="scientific">Kutzneria buriramensis</name>
    <dbReference type="NCBI Taxonomy" id="1045776"/>
    <lineage>
        <taxon>Bacteria</taxon>
        <taxon>Bacillati</taxon>
        <taxon>Actinomycetota</taxon>
        <taxon>Actinomycetes</taxon>
        <taxon>Pseudonocardiales</taxon>
        <taxon>Pseudonocardiaceae</taxon>
        <taxon>Kutzneria</taxon>
    </lineage>
</organism>
<dbReference type="OrthoDB" id="8857610at2"/>